<keyword evidence="7" id="KW-0663">Pyridoxal phosphate</keyword>
<evidence type="ECO:0000313" key="13">
    <source>
        <dbReference type="Proteomes" id="UP000307173"/>
    </source>
</evidence>
<evidence type="ECO:0000256" key="7">
    <source>
        <dbReference type="ARBA" id="ARBA00022898"/>
    </source>
</evidence>
<reference evidence="12 13" key="1">
    <citation type="journal article" date="2019" name="Front. Genet.">
        <title>Whole-Genome Sequencing of the Opportunistic Yeast Pathogen Candida inconspicua Uncovers Its Hybrid Origin.</title>
        <authorList>
            <person name="Mixao V."/>
            <person name="Hansen A.P."/>
            <person name="Saus E."/>
            <person name="Boekhout T."/>
            <person name="Lass-Florl C."/>
            <person name="Gabaldon T."/>
        </authorList>
    </citation>
    <scope>NUCLEOTIDE SEQUENCE [LARGE SCALE GENOMIC DNA]</scope>
    <source>
        <strain evidence="12 13">CBS 180</strain>
    </source>
</reference>
<dbReference type="GO" id="GO:0046512">
    <property type="term" value="P:sphingosine biosynthetic process"/>
    <property type="evidence" value="ECO:0007669"/>
    <property type="project" value="TreeGrafter"/>
</dbReference>
<comment type="cofactor">
    <cofactor evidence="1">
        <name>pyridoxal 5'-phosphate</name>
        <dbReference type="ChEBI" id="CHEBI:597326"/>
    </cofactor>
</comment>
<protein>
    <recommendedName>
        <fullName evidence="5">serine C-palmitoyltransferase</fullName>
        <ecNumber evidence="5">2.3.1.50</ecNumber>
    </recommendedName>
</protein>
<evidence type="ECO:0000256" key="3">
    <source>
        <dbReference type="ARBA" id="ARBA00004991"/>
    </source>
</evidence>
<dbReference type="InterPro" id="IPR015424">
    <property type="entry name" value="PyrdxlP-dep_Trfase"/>
</dbReference>
<keyword evidence="8" id="KW-0746">Sphingolipid metabolism</keyword>
<keyword evidence="6" id="KW-0808">Transferase</keyword>
<proteinExistence type="inferred from homology"/>
<dbReference type="PANTHER" id="PTHR13693:SF2">
    <property type="entry name" value="SERINE PALMITOYLTRANSFERASE 1"/>
    <property type="match status" value="1"/>
</dbReference>
<evidence type="ECO:0000259" key="11">
    <source>
        <dbReference type="Pfam" id="PF00155"/>
    </source>
</evidence>
<dbReference type="GO" id="GO:0016020">
    <property type="term" value="C:membrane"/>
    <property type="evidence" value="ECO:0007669"/>
    <property type="project" value="GOC"/>
</dbReference>
<name>A0A4V4NG38_9ASCO</name>
<dbReference type="AlphaFoldDB" id="A0A4V4NG38"/>
<dbReference type="STRING" id="52247.A0A4V4NG38"/>
<evidence type="ECO:0000256" key="5">
    <source>
        <dbReference type="ARBA" id="ARBA00013220"/>
    </source>
</evidence>
<dbReference type="Gene3D" id="3.90.1150.10">
    <property type="entry name" value="Aspartate Aminotransferase, domain 1"/>
    <property type="match status" value="1"/>
</dbReference>
<comment type="similarity">
    <text evidence="4">Belongs to the class-II pyridoxal-phosphate-dependent aminotransferase family.</text>
</comment>
<dbReference type="SUPFAM" id="SSF53383">
    <property type="entry name" value="PLP-dependent transferases"/>
    <property type="match status" value="1"/>
</dbReference>
<gene>
    <name evidence="12" type="ORF">CANINC_000991</name>
</gene>
<dbReference type="Proteomes" id="UP000307173">
    <property type="component" value="Unassembled WGS sequence"/>
</dbReference>
<feature type="domain" description="Aminotransferase class I/classII large" evidence="11">
    <location>
        <begin position="138"/>
        <end position="397"/>
    </location>
</feature>
<dbReference type="GO" id="GO:0005783">
    <property type="term" value="C:endoplasmic reticulum"/>
    <property type="evidence" value="ECO:0007669"/>
    <property type="project" value="TreeGrafter"/>
</dbReference>
<comment type="pathway">
    <text evidence="3">Sphingolipid metabolism.</text>
</comment>
<dbReference type="PANTHER" id="PTHR13693">
    <property type="entry name" value="CLASS II AMINOTRANSFERASE/8-AMINO-7-OXONONANOATE SYNTHASE"/>
    <property type="match status" value="1"/>
</dbReference>
<dbReference type="OrthoDB" id="3168162at2759"/>
<evidence type="ECO:0000256" key="9">
    <source>
        <dbReference type="ARBA" id="ARBA00023098"/>
    </source>
</evidence>
<dbReference type="InterPro" id="IPR004839">
    <property type="entry name" value="Aminotransferase_I/II_large"/>
</dbReference>
<dbReference type="EMBL" id="SELW01000142">
    <property type="protein sequence ID" value="TID30480.1"/>
    <property type="molecule type" value="Genomic_DNA"/>
</dbReference>
<keyword evidence="13" id="KW-1185">Reference proteome</keyword>
<dbReference type="InterPro" id="IPR015422">
    <property type="entry name" value="PyrdxlP-dep_Trfase_small"/>
</dbReference>
<dbReference type="Pfam" id="PF00155">
    <property type="entry name" value="Aminotran_1_2"/>
    <property type="match status" value="1"/>
</dbReference>
<sequence>MSEIETTGTSNFLVGLAYKANDAWSQVVQLLRRLPGGDIIIEYIKSSHKNDPWRTVLEILLALFAIKYFLASRYSQDERDKMVLSKKETDELIEEWIPEPVVVDVSEDEQWQLQTNPLVEGPIAKRIKLHSNNTVTDDVINFASYDFLGMSLDREVIENSVNVIKEVGVGACGPPNFYGTQSVHVRFCENIADFLGAESSIIYGQDLATPISVLPCFLKRGDIVIVDDGVNVALQKAALISRCNIEWFDHNNLDHLEEILESLQDDLAQGPLNRRFIVTEGLFADFGDSPDLQRLVEIKNKYKFRLILDESFSIGTLGPNGRGLAEVYNVPRNEIEITIGSMARALGTSGGFCVGDKDMIYHQILTSNAYVFSASLPPYVAEAASTVLRKLTENEQEGRENPYLKSLHENSKYFHQLFLNSNELKKYVTVISSDYSPSLHLRINSDLRASLGLPEYYGGPGSDIARALKLGNEADYFDPYYNLESKKLQEIINKCVKSKVLPTRTKRVLHHELLPVNPELIFHVSAVHTKQDLDHAFSVASREIIAVLKNWISSHQ</sequence>
<evidence type="ECO:0000256" key="1">
    <source>
        <dbReference type="ARBA" id="ARBA00001933"/>
    </source>
</evidence>
<evidence type="ECO:0000256" key="2">
    <source>
        <dbReference type="ARBA" id="ARBA00004760"/>
    </source>
</evidence>
<evidence type="ECO:0000256" key="10">
    <source>
        <dbReference type="ARBA" id="ARBA00023315"/>
    </source>
</evidence>
<comment type="caution">
    <text evidence="12">The sequence shown here is derived from an EMBL/GenBank/DDBJ whole genome shotgun (WGS) entry which is preliminary data.</text>
</comment>
<dbReference type="EC" id="2.3.1.50" evidence="5"/>
<organism evidence="12 13">
    <name type="scientific">Pichia inconspicua</name>
    <dbReference type="NCBI Taxonomy" id="52247"/>
    <lineage>
        <taxon>Eukaryota</taxon>
        <taxon>Fungi</taxon>
        <taxon>Dikarya</taxon>
        <taxon>Ascomycota</taxon>
        <taxon>Saccharomycotina</taxon>
        <taxon>Pichiomycetes</taxon>
        <taxon>Pichiales</taxon>
        <taxon>Pichiaceae</taxon>
        <taxon>Pichia</taxon>
    </lineage>
</organism>
<evidence type="ECO:0000256" key="6">
    <source>
        <dbReference type="ARBA" id="ARBA00022679"/>
    </source>
</evidence>
<evidence type="ECO:0000313" key="12">
    <source>
        <dbReference type="EMBL" id="TID30480.1"/>
    </source>
</evidence>
<dbReference type="Gene3D" id="3.40.640.10">
    <property type="entry name" value="Type I PLP-dependent aspartate aminotransferase-like (Major domain)"/>
    <property type="match status" value="1"/>
</dbReference>
<dbReference type="InterPro" id="IPR050087">
    <property type="entry name" value="AON_synthase_class-II"/>
</dbReference>
<dbReference type="GO" id="GO:0004758">
    <property type="term" value="F:serine C-palmitoyltransferase activity"/>
    <property type="evidence" value="ECO:0007669"/>
    <property type="project" value="TreeGrafter"/>
</dbReference>
<dbReference type="GO" id="GO:0046513">
    <property type="term" value="P:ceramide biosynthetic process"/>
    <property type="evidence" value="ECO:0007669"/>
    <property type="project" value="TreeGrafter"/>
</dbReference>
<accession>A0A4V4NG38</accession>
<evidence type="ECO:0000256" key="8">
    <source>
        <dbReference type="ARBA" id="ARBA00022919"/>
    </source>
</evidence>
<evidence type="ECO:0000256" key="4">
    <source>
        <dbReference type="ARBA" id="ARBA00008392"/>
    </source>
</evidence>
<dbReference type="InterPro" id="IPR015421">
    <property type="entry name" value="PyrdxlP-dep_Trfase_major"/>
</dbReference>
<keyword evidence="9" id="KW-0443">Lipid metabolism</keyword>
<keyword evidence="10" id="KW-0012">Acyltransferase</keyword>
<comment type="pathway">
    <text evidence="2">Lipid metabolism; sphingolipid metabolism.</text>
</comment>
<dbReference type="GO" id="GO:0030170">
    <property type="term" value="F:pyridoxal phosphate binding"/>
    <property type="evidence" value="ECO:0007669"/>
    <property type="project" value="InterPro"/>
</dbReference>